<sequence>MDNEKVRISIKNVGTINGGTLKVTFDDLNLKIDQETIFIHDVELNFAAQIRRENGLQGKETYPLIKANVSGKFLPDDKRIKNCKLTYYVEPGQGAKPLMYIEPELYKRFSFCLSDQICAEVNNKFRELERLQNLFPNFGNSSRSEPKVYNTNIDTLALGNSYLRNNINTLFDLLLKNLVTLLSRGQLGTINIPDAEGSFKYNWLISGSFEVYEGQASNLSRVYRNGDFNIDLTDEILTLEFELKAPKLKLHYGKMVGTVVISMTFGDVYLTIDEATIRMKIEMDMRQDPYVITLKDLKTTLSGIEVDLSSLPSSFQSAAGTVKEQFPGMMEDTLKKLFNKYLDALRNLFKDLGDNLMNLDKSKKSDKPTKMSN</sequence>
<reference evidence="1 2" key="1">
    <citation type="journal article" date="2024" name="bioRxiv">
        <title>A reference genome for Trichogramma kaykai: A tiny desert-dwelling parasitoid wasp with competing sex-ratio distorters.</title>
        <authorList>
            <person name="Culotta J."/>
            <person name="Lindsey A.R."/>
        </authorList>
    </citation>
    <scope>NUCLEOTIDE SEQUENCE [LARGE SCALE GENOMIC DNA]</scope>
    <source>
        <strain evidence="1 2">KSX58</strain>
    </source>
</reference>
<comment type="caution">
    <text evidence="1">The sequence shown here is derived from an EMBL/GenBank/DDBJ whole genome shotgun (WGS) entry which is preliminary data.</text>
</comment>
<protein>
    <submittedName>
        <fullName evidence="1">Uncharacterized protein</fullName>
    </submittedName>
</protein>
<dbReference type="EMBL" id="JBJJXI010000178">
    <property type="protein sequence ID" value="KAL3384119.1"/>
    <property type="molecule type" value="Genomic_DNA"/>
</dbReference>
<accession>A0ABD2VTY3</accession>
<keyword evidence="2" id="KW-1185">Reference proteome</keyword>
<dbReference type="Proteomes" id="UP001627154">
    <property type="component" value="Unassembled WGS sequence"/>
</dbReference>
<dbReference type="AlphaFoldDB" id="A0ABD2VTY3"/>
<dbReference type="Pfam" id="PF16984">
    <property type="entry name" value="Grp7_allergen"/>
    <property type="match status" value="1"/>
</dbReference>
<organism evidence="1 2">
    <name type="scientific">Trichogramma kaykai</name>
    <dbReference type="NCBI Taxonomy" id="54128"/>
    <lineage>
        <taxon>Eukaryota</taxon>
        <taxon>Metazoa</taxon>
        <taxon>Ecdysozoa</taxon>
        <taxon>Arthropoda</taxon>
        <taxon>Hexapoda</taxon>
        <taxon>Insecta</taxon>
        <taxon>Pterygota</taxon>
        <taxon>Neoptera</taxon>
        <taxon>Endopterygota</taxon>
        <taxon>Hymenoptera</taxon>
        <taxon>Apocrita</taxon>
        <taxon>Proctotrupomorpha</taxon>
        <taxon>Chalcidoidea</taxon>
        <taxon>Trichogrammatidae</taxon>
        <taxon>Trichogramma</taxon>
    </lineage>
</organism>
<name>A0ABD2VTY3_9HYME</name>
<evidence type="ECO:0000313" key="2">
    <source>
        <dbReference type="Proteomes" id="UP001627154"/>
    </source>
</evidence>
<evidence type="ECO:0000313" key="1">
    <source>
        <dbReference type="EMBL" id="KAL3384119.1"/>
    </source>
</evidence>
<dbReference type="InterPro" id="IPR020234">
    <property type="entry name" value="Mite_allergen_group-7"/>
</dbReference>
<dbReference type="InterPro" id="IPR038602">
    <property type="entry name" value="Mite_allergen_7_sf"/>
</dbReference>
<proteinExistence type="predicted"/>
<dbReference type="Gene3D" id="3.15.10.50">
    <property type="match status" value="1"/>
</dbReference>
<gene>
    <name evidence="1" type="ORF">TKK_020064</name>
</gene>